<dbReference type="EMBL" id="MT145039">
    <property type="protein sequence ID" value="QJI02879.1"/>
    <property type="molecule type" value="Genomic_DNA"/>
</dbReference>
<evidence type="ECO:0000313" key="1">
    <source>
        <dbReference type="EMBL" id="QJI02879.1"/>
    </source>
</evidence>
<accession>A0A6M3XY59</accession>
<reference evidence="1" key="1">
    <citation type="submission" date="2020-03" db="EMBL/GenBank/DDBJ databases">
        <title>The deep terrestrial virosphere.</title>
        <authorList>
            <person name="Holmfeldt K."/>
            <person name="Nilsson E."/>
            <person name="Simone D."/>
            <person name="Lopez-Fernandez M."/>
            <person name="Wu X."/>
            <person name="de Brujin I."/>
            <person name="Lundin D."/>
            <person name="Andersson A."/>
            <person name="Bertilsson S."/>
            <person name="Dopson M."/>
        </authorList>
    </citation>
    <scope>NUCLEOTIDE SEQUENCE</scope>
    <source>
        <strain evidence="1">TM448B03782</strain>
    </source>
</reference>
<gene>
    <name evidence="1" type="ORF">TM448B03782_0005</name>
</gene>
<organism evidence="1">
    <name type="scientific">viral metagenome</name>
    <dbReference type="NCBI Taxonomy" id="1070528"/>
    <lineage>
        <taxon>unclassified sequences</taxon>
        <taxon>metagenomes</taxon>
        <taxon>organismal metagenomes</taxon>
    </lineage>
</organism>
<name>A0A6M3XY59_9ZZZZ</name>
<sequence length="103" mass="12469">MNSDIKFLFCTTDASDFKTNVEHLGWQVEQLVQYNTDLFGLQSWFEYLNTINFGYYDIIWVHLNPRIMNPPWYLYPHLIRREAPNSKVVFFHEWADSSQGFRR</sequence>
<proteinExistence type="predicted"/>
<protein>
    <submittedName>
        <fullName evidence="1">Uncharacterized protein</fullName>
    </submittedName>
</protein>
<dbReference type="AlphaFoldDB" id="A0A6M3XY59"/>